<evidence type="ECO:0000256" key="2">
    <source>
        <dbReference type="ARBA" id="ARBA00022777"/>
    </source>
</evidence>
<keyword evidence="1" id="KW-0808">Transferase</keyword>
<sequence>MGPDVLVADVGGTNTRLSRAGPGGWLEDIARFANDDHPSFDAVLERYLSAHAGPFAACCIAIAGPITPERASLTNRDWTIDRAAISARLNAPVRLVNDLAALGHALPGLGAEQTEVLRPASGAGTRNGQALVAGLGTGFNVCLAKTTSEGLVVVEAELGHASLPISVYEALEEALGDKAACFPSVEHLFSGRGLTQLHRALTGESDREAGQIVAEAPDTVRLAARLTGLLARQLVFQYMPLDGIHFAGSVGRGILGPVGRDAFLSAAERGDGAYSEIVSRVPLGLITDDAAALTGLARLALTLARR</sequence>
<keyword evidence="2" id="KW-0418">Kinase</keyword>
<dbReference type="InterPro" id="IPR043129">
    <property type="entry name" value="ATPase_NBD"/>
</dbReference>
<organism evidence="4 5">
    <name type="scientific">Seohaeicola nanhaiensis</name>
    <dbReference type="NCBI Taxonomy" id="1387282"/>
    <lineage>
        <taxon>Bacteria</taxon>
        <taxon>Pseudomonadati</taxon>
        <taxon>Pseudomonadota</taxon>
        <taxon>Alphaproteobacteria</taxon>
        <taxon>Rhodobacterales</taxon>
        <taxon>Roseobacteraceae</taxon>
        <taxon>Seohaeicola</taxon>
    </lineage>
</organism>
<comment type="caution">
    <text evidence="4">The sequence shown here is derived from an EMBL/GenBank/DDBJ whole genome shotgun (WGS) entry which is preliminary data.</text>
</comment>
<comment type="similarity">
    <text evidence="3">Belongs to the bacterial glucokinase family.</text>
</comment>
<keyword evidence="5" id="KW-1185">Reference proteome</keyword>
<dbReference type="Proteomes" id="UP001595973">
    <property type="component" value="Unassembled WGS sequence"/>
</dbReference>
<gene>
    <name evidence="4" type="ORF">ACFO5X_22615</name>
</gene>
<proteinExistence type="inferred from homology"/>
<reference evidence="5" key="1">
    <citation type="journal article" date="2019" name="Int. J. Syst. Evol. Microbiol.">
        <title>The Global Catalogue of Microorganisms (GCM) 10K type strain sequencing project: providing services to taxonomists for standard genome sequencing and annotation.</title>
        <authorList>
            <consortium name="The Broad Institute Genomics Platform"/>
            <consortium name="The Broad Institute Genome Sequencing Center for Infectious Disease"/>
            <person name="Wu L."/>
            <person name="Ma J."/>
        </authorList>
    </citation>
    <scope>NUCLEOTIDE SEQUENCE [LARGE SCALE GENOMIC DNA]</scope>
    <source>
        <strain evidence="5">CGMCC 4.7283</strain>
    </source>
</reference>
<evidence type="ECO:0000313" key="4">
    <source>
        <dbReference type="EMBL" id="MFC4671363.1"/>
    </source>
</evidence>
<evidence type="ECO:0000256" key="3">
    <source>
        <dbReference type="RuleBase" id="RU004046"/>
    </source>
</evidence>
<dbReference type="Pfam" id="PF02685">
    <property type="entry name" value="Glucokinase"/>
    <property type="match status" value="1"/>
</dbReference>
<dbReference type="RefSeq" id="WP_380721824.1">
    <property type="nucleotide sequence ID" value="NZ_JBHSGI010000033.1"/>
</dbReference>
<dbReference type="PANTHER" id="PTHR47690">
    <property type="entry name" value="GLUCOKINASE"/>
    <property type="match status" value="1"/>
</dbReference>
<dbReference type="Gene3D" id="3.40.367.20">
    <property type="match status" value="1"/>
</dbReference>
<accession>A0ABV9KN19</accession>
<dbReference type="InterPro" id="IPR050201">
    <property type="entry name" value="Bacterial_glucokinase"/>
</dbReference>
<dbReference type="CDD" id="cd24008">
    <property type="entry name" value="ASKHA_NBD_GLK"/>
    <property type="match status" value="1"/>
</dbReference>
<dbReference type="SUPFAM" id="SSF53067">
    <property type="entry name" value="Actin-like ATPase domain"/>
    <property type="match status" value="1"/>
</dbReference>
<name>A0ABV9KN19_9RHOB</name>
<dbReference type="Gene3D" id="3.30.420.40">
    <property type="match status" value="1"/>
</dbReference>
<protein>
    <submittedName>
        <fullName evidence="4">Glucokinase</fullName>
    </submittedName>
</protein>
<dbReference type="EMBL" id="JBHSGI010000033">
    <property type="protein sequence ID" value="MFC4671363.1"/>
    <property type="molecule type" value="Genomic_DNA"/>
</dbReference>
<dbReference type="PANTHER" id="PTHR47690:SF1">
    <property type="entry name" value="GLUCOKINASE"/>
    <property type="match status" value="1"/>
</dbReference>
<evidence type="ECO:0000313" key="5">
    <source>
        <dbReference type="Proteomes" id="UP001595973"/>
    </source>
</evidence>
<dbReference type="InterPro" id="IPR003836">
    <property type="entry name" value="Glucokinase"/>
</dbReference>
<evidence type="ECO:0000256" key="1">
    <source>
        <dbReference type="ARBA" id="ARBA00022679"/>
    </source>
</evidence>